<reference evidence="3 4" key="1">
    <citation type="submission" date="2020-08" db="EMBL/GenBank/DDBJ databases">
        <title>Genomic Encyclopedia of Archaeal and Bacterial Type Strains, Phase II (KMG-II): from individual species to whole genera.</title>
        <authorList>
            <person name="Goeker M."/>
        </authorList>
    </citation>
    <scope>NUCLEOTIDE SEQUENCE [LARGE SCALE GENOMIC DNA]</scope>
    <source>
        <strain evidence="3 4">DSM 43850</strain>
    </source>
</reference>
<dbReference type="Pfam" id="PF00581">
    <property type="entry name" value="Rhodanese"/>
    <property type="match status" value="1"/>
</dbReference>
<evidence type="ECO:0000313" key="3">
    <source>
        <dbReference type="EMBL" id="MBA8924129.1"/>
    </source>
</evidence>
<dbReference type="PANTHER" id="PTHR43031:SF1">
    <property type="entry name" value="PYRIDINE NUCLEOTIDE-DISULPHIDE OXIDOREDUCTASE"/>
    <property type="match status" value="1"/>
</dbReference>
<feature type="domain" description="HTH arsR-type" evidence="2">
    <location>
        <begin position="5"/>
        <end position="99"/>
    </location>
</feature>
<dbReference type="InterPro" id="IPR001307">
    <property type="entry name" value="Thiosulphate_STrfase_CS"/>
</dbReference>
<feature type="domain" description="Rhodanese" evidence="1">
    <location>
        <begin position="129"/>
        <end position="217"/>
    </location>
</feature>
<dbReference type="InterPro" id="IPR050229">
    <property type="entry name" value="GlpE_sulfurtransferase"/>
</dbReference>
<dbReference type="PROSITE" id="PS00380">
    <property type="entry name" value="RHODANESE_1"/>
    <property type="match status" value="1"/>
</dbReference>
<dbReference type="EMBL" id="JACJID010000001">
    <property type="protein sequence ID" value="MBA8924129.1"/>
    <property type="molecule type" value="Genomic_DNA"/>
</dbReference>
<dbReference type="PANTHER" id="PTHR43031">
    <property type="entry name" value="FAD-DEPENDENT OXIDOREDUCTASE"/>
    <property type="match status" value="1"/>
</dbReference>
<dbReference type="Gene3D" id="3.40.250.10">
    <property type="entry name" value="Rhodanese-like domain"/>
    <property type="match status" value="1"/>
</dbReference>
<comment type="caution">
    <text evidence="3">The sequence shown here is derived from an EMBL/GenBank/DDBJ whole genome shotgun (WGS) entry which is preliminary data.</text>
</comment>
<dbReference type="SMART" id="SM00450">
    <property type="entry name" value="RHOD"/>
    <property type="match status" value="1"/>
</dbReference>
<organism evidence="3 4">
    <name type="scientific">Kutzneria viridogrisea</name>
    <dbReference type="NCBI Taxonomy" id="47990"/>
    <lineage>
        <taxon>Bacteria</taxon>
        <taxon>Bacillati</taxon>
        <taxon>Actinomycetota</taxon>
        <taxon>Actinomycetes</taxon>
        <taxon>Pseudonocardiales</taxon>
        <taxon>Pseudonocardiaceae</taxon>
        <taxon>Kutzneria</taxon>
    </lineage>
</organism>
<dbReference type="SUPFAM" id="SSF46785">
    <property type="entry name" value="Winged helix' DNA-binding domain"/>
    <property type="match status" value="1"/>
</dbReference>
<proteinExistence type="predicted"/>
<dbReference type="InterPro" id="IPR036390">
    <property type="entry name" value="WH_DNA-bd_sf"/>
</dbReference>
<dbReference type="InterPro" id="IPR036388">
    <property type="entry name" value="WH-like_DNA-bd_sf"/>
</dbReference>
<evidence type="ECO:0000259" key="1">
    <source>
        <dbReference type="PROSITE" id="PS50206"/>
    </source>
</evidence>
<dbReference type="InterPro" id="IPR001845">
    <property type="entry name" value="HTH_ArsR_DNA-bd_dom"/>
</dbReference>
<dbReference type="PRINTS" id="PR00778">
    <property type="entry name" value="HTHARSR"/>
</dbReference>
<keyword evidence="4" id="KW-1185">Reference proteome</keyword>
<dbReference type="SMART" id="SM00418">
    <property type="entry name" value="HTH_ARSR"/>
    <property type="match status" value="1"/>
</dbReference>
<dbReference type="InterPro" id="IPR001763">
    <property type="entry name" value="Rhodanese-like_dom"/>
</dbReference>
<dbReference type="SUPFAM" id="SSF52821">
    <property type="entry name" value="Rhodanese/Cell cycle control phosphatase"/>
    <property type="match status" value="1"/>
</dbReference>
<dbReference type="NCBIfam" id="NF033788">
    <property type="entry name" value="HTH_metalloreg"/>
    <property type="match status" value="1"/>
</dbReference>
<protein>
    <submittedName>
        <fullName evidence="3">Rhodanese-related sulfurtransferase/DNA-binding transcriptional ArsR family regulator</fullName>
    </submittedName>
</protein>
<dbReference type="InterPro" id="IPR036873">
    <property type="entry name" value="Rhodanese-like_dom_sf"/>
</dbReference>
<dbReference type="RefSeq" id="WP_025358217.1">
    <property type="nucleotide sequence ID" value="NZ_BAAABQ010000079.1"/>
</dbReference>
<sequence>MGAFVEEPIYAQLARVGKALASPIRLRLLDLLDGAELTVEELSEQAGVPLKNTSAQLQQLRAANLVATRKEGTRVHYRLADGSVSVFLGQVQEFAEARLADLREEVAASLGDPEVMRPVTVRELRTRLADPGVLVLDVRSAAEYERDHVPGAVSLPASQLRQRLAELPTDVEIVAYCGGPYCVVSPKAVRLLREHGHRARPLDGGFARWRRSRPLKP</sequence>
<dbReference type="Gene3D" id="1.10.10.10">
    <property type="entry name" value="Winged helix-like DNA-binding domain superfamily/Winged helix DNA-binding domain"/>
    <property type="match status" value="1"/>
</dbReference>
<dbReference type="CDD" id="cd00090">
    <property type="entry name" value="HTH_ARSR"/>
    <property type="match status" value="1"/>
</dbReference>
<gene>
    <name evidence="3" type="ORF">BC739_001326</name>
</gene>
<dbReference type="Pfam" id="PF12840">
    <property type="entry name" value="HTH_20"/>
    <property type="match status" value="1"/>
</dbReference>
<evidence type="ECO:0000313" key="4">
    <source>
        <dbReference type="Proteomes" id="UP000517916"/>
    </source>
</evidence>
<dbReference type="Proteomes" id="UP000517916">
    <property type="component" value="Unassembled WGS sequence"/>
</dbReference>
<evidence type="ECO:0000259" key="2">
    <source>
        <dbReference type="PROSITE" id="PS50987"/>
    </source>
</evidence>
<accession>A0ABR6BC18</accession>
<dbReference type="PROSITE" id="PS50206">
    <property type="entry name" value="RHODANESE_3"/>
    <property type="match status" value="1"/>
</dbReference>
<dbReference type="PROSITE" id="PS50987">
    <property type="entry name" value="HTH_ARSR_2"/>
    <property type="match status" value="1"/>
</dbReference>
<dbReference type="InterPro" id="IPR011991">
    <property type="entry name" value="ArsR-like_HTH"/>
</dbReference>
<name>A0ABR6BC18_9PSEU</name>